<feature type="chain" id="PRO_5017941433" description="Secreted protein" evidence="1">
    <location>
        <begin position="19"/>
        <end position="62"/>
    </location>
</feature>
<evidence type="ECO:0000313" key="3">
    <source>
        <dbReference type="Proteomes" id="UP000268014"/>
    </source>
</evidence>
<feature type="signal peptide" evidence="1">
    <location>
        <begin position="1"/>
        <end position="18"/>
    </location>
</feature>
<dbReference type="EMBL" id="UZAF01016119">
    <property type="protein sequence ID" value="VDO20893.1"/>
    <property type="molecule type" value="Genomic_DNA"/>
</dbReference>
<dbReference type="OrthoDB" id="5864942at2759"/>
<dbReference type="Proteomes" id="UP000268014">
    <property type="component" value="Unassembled WGS sequence"/>
</dbReference>
<gene>
    <name evidence="2" type="ORF">HPLM_LOCUS3430</name>
</gene>
<evidence type="ECO:0000256" key="1">
    <source>
        <dbReference type="SAM" id="SignalP"/>
    </source>
</evidence>
<organism evidence="2 3">
    <name type="scientific">Haemonchus placei</name>
    <name type="common">Barber's pole worm</name>
    <dbReference type="NCBI Taxonomy" id="6290"/>
    <lineage>
        <taxon>Eukaryota</taxon>
        <taxon>Metazoa</taxon>
        <taxon>Ecdysozoa</taxon>
        <taxon>Nematoda</taxon>
        <taxon>Chromadorea</taxon>
        <taxon>Rhabditida</taxon>
        <taxon>Rhabditina</taxon>
        <taxon>Rhabditomorpha</taxon>
        <taxon>Strongyloidea</taxon>
        <taxon>Trichostrongylidae</taxon>
        <taxon>Haemonchus</taxon>
    </lineage>
</organism>
<name>A0A3P7UJE5_HAEPC</name>
<protein>
    <recommendedName>
        <fullName evidence="4">Secreted protein</fullName>
    </recommendedName>
</protein>
<sequence length="62" mass="7270">MFVLILLTSSTGFPLFNSFLLSKDVGTAATTVIHHRHKHHHQEAKIRRNKHLLLTKPYWPWP</sequence>
<reference evidence="2 3" key="1">
    <citation type="submission" date="2018-11" db="EMBL/GenBank/DDBJ databases">
        <authorList>
            <consortium name="Pathogen Informatics"/>
        </authorList>
    </citation>
    <scope>NUCLEOTIDE SEQUENCE [LARGE SCALE GENOMIC DNA]</scope>
    <source>
        <strain evidence="2 3">MHpl1</strain>
    </source>
</reference>
<keyword evidence="1" id="KW-0732">Signal</keyword>
<evidence type="ECO:0008006" key="4">
    <source>
        <dbReference type="Google" id="ProtNLM"/>
    </source>
</evidence>
<dbReference type="STRING" id="6290.A0A3P7UJE5"/>
<dbReference type="AlphaFoldDB" id="A0A3P7UJE5"/>
<proteinExistence type="predicted"/>
<evidence type="ECO:0000313" key="2">
    <source>
        <dbReference type="EMBL" id="VDO20893.1"/>
    </source>
</evidence>
<keyword evidence="3" id="KW-1185">Reference proteome</keyword>
<accession>A0A3P7UJE5</accession>